<dbReference type="VEuPathDB" id="AmoebaDB:EHI7A_031470"/>
<comment type="similarity">
    <text evidence="1">Belongs to the PHF5 family.</text>
</comment>
<organism evidence="2 3">
    <name type="scientific">Entamoeba histolytica</name>
    <dbReference type="NCBI Taxonomy" id="5759"/>
    <lineage>
        <taxon>Eukaryota</taxon>
        <taxon>Amoebozoa</taxon>
        <taxon>Evosea</taxon>
        <taxon>Archamoebae</taxon>
        <taxon>Mastigamoebida</taxon>
        <taxon>Entamoebidae</taxon>
        <taxon>Entamoeba</taxon>
    </lineage>
</organism>
<dbReference type="InterPro" id="IPR005345">
    <property type="entry name" value="PHF5"/>
</dbReference>
<dbReference type="VEuPathDB" id="AmoebaDB:KM1_066340"/>
<dbReference type="EMBL" id="BDEQ01000001">
    <property type="protein sequence ID" value="GAT96985.1"/>
    <property type="molecule type" value="Genomic_DNA"/>
</dbReference>
<protein>
    <submittedName>
        <fullName evidence="2">Uncharacterized protein</fullName>
    </submittedName>
</protein>
<dbReference type="OMA" id="AYYCWEC"/>
<reference evidence="2 3" key="1">
    <citation type="submission" date="2016-05" db="EMBL/GenBank/DDBJ databases">
        <title>First whole genome sequencing of Entamoeba histolytica HM1:IMSS-clone-6.</title>
        <authorList>
            <person name="Mukherjee Avik.K."/>
            <person name="Izumyama S."/>
            <person name="Nakada-Tsukui K."/>
            <person name="Nozaki T."/>
        </authorList>
    </citation>
    <scope>NUCLEOTIDE SEQUENCE [LARGE SCALE GENOMIC DNA]</scope>
    <source>
        <strain evidence="2 3">HM1:IMSS clone 6</strain>
    </source>
</reference>
<dbReference type="VEuPathDB" id="AmoebaDB:EHI8A_065360"/>
<evidence type="ECO:0000313" key="3">
    <source>
        <dbReference type="Proteomes" id="UP000078387"/>
    </source>
</evidence>
<name>A0A5K1TU91_ENTHI</name>
<dbReference type="GO" id="GO:0000398">
    <property type="term" value="P:mRNA splicing, via spliceosome"/>
    <property type="evidence" value="ECO:0007669"/>
    <property type="project" value="InterPro"/>
</dbReference>
<gene>
    <name evidence="2" type="ORF">CL6EHI_081770</name>
</gene>
<dbReference type="PIRSF" id="PIRSF016468">
    <property type="entry name" value="PHF5"/>
    <property type="match status" value="1"/>
</dbReference>
<dbReference type="Pfam" id="PF03660">
    <property type="entry name" value="PHF5"/>
    <property type="match status" value="1"/>
</dbReference>
<dbReference type="VEuPathDB" id="AmoebaDB:EHI5A_056400"/>
<dbReference type="VEuPathDB" id="AmoebaDB:EHI_081770"/>
<evidence type="ECO:0000256" key="1">
    <source>
        <dbReference type="ARBA" id="ARBA00008626"/>
    </source>
</evidence>
<sequence length="109" mass="12251">MSKHHPDLVMCRKQPGIAVGKLCAKDEGKCPICDSYVRPYKKVRICDDCNFGSNQGKCIICGGEGVTDAYYCRNCVLQEKDRDGCPKIINIGSSRADLFYERKKKLNQN</sequence>
<dbReference type="Proteomes" id="UP000078387">
    <property type="component" value="Unassembled WGS sequence"/>
</dbReference>
<accession>A0A5K1TU91</accession>
<dbReference type="AlphaFoldDB" id="A0A5K1TU91"/>
<proteinExistence type="inferred from homology"/>
<comment type="caution">
    <text evidence="2">The sequence shown here is derived from an EMBL/GenBank/DDBJ whole genome shotgun (WGS) entry which is preliminary data.</text>
</comment>
<dbReference type="PANTHER" id="PTHR13120">
    <property type="entry name" value="PHD FINGER-LIKE DOMAIN-CONTAINING PROTEIN 5A"/>
    <property type="match status" value="1"/>
</dbReference>
<evidence type="ECO:0000313" key="2">
    <source>
        <dbReference type="EMBL" id="GAT96985.1"/>
    </source>
</evidence>